<evidence type="ECO:0000313" key="4">
    <source>
        <dbReference type="EMBL" id="WCR06320.1"/>
    </source>
</evidence>
<gene>
    <name evidence="4" type="primary">pqqD</name>
    <name evidence="4" type="ORF">JHX87_12540</name>
</gene>
<dbReference type="Proteomes" id="UP001219349">
    <property type="component" value="Chromosome"/>
</dbReference>
<evidence type="ECO:0000256" key="2">
    <source>
        <dbReference type="ARBA" id="ARBA00011741"/>
    </source>
</evidence>
<evidence type="ECO:0000256" key="3">
    <source>
        <dbReference type="ARBA" id="ARBA00022905"/>
    </source>
</evidence>
<dbReference type="InterPro" id="IPR008792">
    <property type="entry name" value="PQQD"/>
</dbReference>
<dbReference type="Gene3D" id="1.10.10.1150">
    <property type="entry name" value="Coenzyme PQQ synthesis protein D (PqqD)"/>
    <property type="match status" value="1"/>
</dbReference>
<dbReference type="NCBIfam" id="TIGR03859">
    <property type="entry name" value="PQQ_PqqD"/>
    <property type="match status" value="1"/>
</dbReference>
<comment type="pathway">
    <text evidence="1">Cofactor biosynthesis; pyrroloquinoline quinone biosynthesis.</text>
</comment>
<dbReference type="EMBL" id="CP067136">
    <property type="protein sequence ID" value="WCR06320.1"/>
    <property type="molecule type" value="Genomic_DNA"/>
</dbReference>
<organism evidence="4 5">
    <name type="scientific">Paracoccus fistulariae</name>
    <dbReference type="NCBI Taxonomy" id="658446"/>
    <lineage>
        <taxon>Bacteria</taxon>
        <taxon>Pseudomonadati</taxon>
        <taxon>Pseudomonadota</taxon>
        <taxon>Alphaproteobacteria</taxon>
        <taxon>Rhodobacterales</taxon>
        <taxon>Paracoccaceae</taxon>
        <taxon>Paracoccus</taxon>
    </lineage>
</organism>
<accession>A0ABY7SH31</accession>
<keyword evidence="3" id="KW-0884">PQQ biosynthesis</keyword>
<dbReference type="RefSeq" id="WP_271884031.1">
    <property type="nucleotide sequence ID" value="NZ_CP067136.1"/>
</dbReference>
<dbReference type="InterPro" id="IPR022479">
    <property type="entry name" value="PqqD_bac"/>
</dbReference>
<keyword evidence="5" id="KW-1185">Reference proteome</keyword>
<dbReference type="Pfam" id="PF05402">
    <property type="entry name" value="PqqD"/>
    <property type="match status" value="1"/>
</dbReference>
<proteinExistence type="predicted"/>
<evidence type="ECO:0000313" key="5">
    <source>
        <dbReference type="Proteomes" id="UP001219349"/>
    </source>
</evidence>
<evidence type="ECO:0000256" key="1">
    <source>
        <dbReference type="ARBA" id="ARBA00004886"/>
    </source>
</evidence>
<protein>
    <submittedName>
        <fullName evidence="4">Pyrroloquinoline quinone biosynthesis peptide chaperone PqqD</fullName>
    </submittedName>
</protein>
<reference evidence="4 5" key="1">
    <citation type="submission" date="2021-01" db="EMBL/GenBank/DDBJ databases">
        <title>Biogeographic distribution of Paracoccus.</title>
        <authorList>
            <person name="Hollensteiner J."/>
            <person name="Leineberger J."/>
            <person name="Brinkhoff T."/>
            <person name="Daniel R."/>
        </authorList>
    </citation>
    <scope>NUCLEOTIDE SEQUENCE [LARGE SCALE GENOMIC DNA]</scope>
    <source>
        <strain evidence="4 5">KCTC 22803</strain>
    </source>
</reference>
<dbReference type="InterPro" id="IPR041881">
    <property type="entry name" value="PqqD_sf"/>
</dbReference>
<name>A0ABY7SH31_9RHOB</name>
<comment type="subunit">
    <text evidence="2">Monomer. Interacts with PqqE.</text>
</comment>
<sequence length="97" mass="10833">MDPLIAPGDIPYLPRGVRLAEDRVRGMPVLLAPERALQLDPIGHAILVELDGQRSLQQIATDLAKRYEAPQAEVMTDMSDFLTGLIQRRMVFVRPTP</sequence>